<protein>
    <submittedName>
        <fullName evidence="1">Uncharacterized protein</fullName>
    </submittedName>
</protein>
<gene>
    <name evidence="1" type="ORF">An12g09360</name>
</gene>
<dbReference type="VEuPathDB" id="FungiDB:An12g09360"/>
<organism evidence="1">
    <name type="scientific">Aspergillus niger</name>
    <dbReference type="NCBI Taxonomy" id="5061"/>
    <lineage>
        <taxon>Eukaryota</taxon>
        <taxon>Fungi</taxon>
        <taxon>Dikarya</taxon>
        <taxon>Ascomycota</taxon>
        <taxon>Pezizomycotina</taxon>
        <taxon>Eurotiomycetes</taxon>
        <taxon>Eurotiomycetidae</taxon>
        <taxon>Eurotiales</taxon>
        <taxon>Aspergillaceae</taxon>
        <taxon>Aspergillus</taxon>
        <taxon>Aspergillus subgen. Circumdati</taxon>
    </lineage>
</organism>
<dbReference type="KEGG" id="ang:An12g09360"/>
<dbReference type="GeneID" id="84592727"/>
<dbReference type="AlphaFoldDB" id="A0AAJ8BRD1"/>
<evidence type="ECO:0000313" key="1">
    <source>
        <dbReference type="RefSeq" id="XP_059601967.1"/>
    </source>
</evidence>
<proteinExistence type="predicted"/>
<dbReference type="RefSeq" id="XP_059601967.1">
    <property type="nucleotide sequence ID" value="XM_059743658.1"/>
</dbReference>
<accession>A0AAJ8BRD1</accession>
<reference evidence="1" key="1">
    <citation type="submission" date="2025-02" db="EMBL/GenBank/DDBJ databases">
        <authorList>
            <consortium name="NCBI Genome Project"/>
        </authorList>
    </citation>
    <scope>NUCLEOTIDE SEQUENCE</scope>
</reference>
<name>A0AAJ8BRD1_ASPNG</name>
<sequence length="324" mass="36461">MFVNGVSATIGEETVYPVLSREYDKVDPSRQGVQLGRRWENSIDSLGEALNRFTSCIGYWDTMDHRKTVVKLYWKFGGVDLPERSYWDHRVKSQVSAVAKIISAPTRKPSSTPRHTLPCRVAASPGLVIRSSQGIATLEAQHFRSARPSLLRRTFAIPGTAKGRYRWRCSLAWDEITICVTIGRHAWGTAASASTNAHPAMDHGLEKYPHNEDYTNFHLTASVSKRDERITSFVGHRPEQSGERELSVKFWHQLHRPTKIKLVALSKPIPANHAVQCQEYAQECSVIHPSSEVADDGLPQTPTPAFRLLTGSWLHDRPLGYQLK</sequence>
<reference evidence="1" key="2">
    <citation type="submission" date="2025-08" db="UniProtKB">
        <authorList>
            <consortium name="RefSeq"/>
        </authorList>
    </citation>
    <scope>IDENTIFICATION</scope>
</reference>